<dbReference type="InterPro" id="IPR000845">
    <property type="entry name" value="Nucleoside_phosphorylase_d"/>
</dbReference>
<keyword evidence="7" id="KW-0326">Glycosidase</keyword>
<keyword evidence="5" id="KW-0486">Methionine biosynthesis</keyword>
<dbReference type="GO" id="GO:0008782">
    <property type="term" value="F:adenosylhomocysteine nucleosidase activity"/>
    <property type="evidence" value="ECO:0007669"/>
    <property type="project" value="UniProtKB-EC"/>
</dbReference>
<protein>
    <recommendedName>
        <fullName evidence="2">adenosylhomocysteine nucleosidase</fullName>
        <ecNumber evidence="2">3.2.2.9</ecNumber>
    </recommendedName>
</protein>
<name>A0ABT6ZLT5_9ACTN</name>
<dbReference type="SUPFAM" id="SSF53167">
    <property type="entry name" value="Purine and uridine phosphorylases"/>
    <property type="match status" value="1"/>
</dbReference>
<organism evidence="7 8">
    <name type="scientific">Kribbibacterium absianum</name>
    <dbReference type="NCBI Taxonomy" id="3044210"/>
    <lineage>
        <taxon>Bacteria</taxon>
        <taxon>Bacillati</taxon>
        <taxon>Actinomycetota</taxon>
        <taxon>Coriobacteriia</taxon>
        <taxon>Coriobacteriales</taxon>
        <taxon>Kribbibacteriaceae</taxon>
        <taxon>Kribbibacterium</taxon>
    </lineage>
</organism>
<dbReference type="CDD" id="cd09008">
    <property type="entry name" value="MTAN"/>
    <property type="match status" value="1"/>
</dbReference>
<evidence type="ECO:0000256" key="5">
    <source>
        <dbReference type="ARBA" id="ARBA00023167"/>
    </source>
</evidence>
<evidence type="ECO:0000256" key="4">
    <source>
        <dbReference type="ARBA" id="ARBA00022801"/>
    </source>
</evidence>
<comment type="pathway">
    <text evidence="1">Amino-acid biosynthesis; L-methionine biosynthesis via salvage pathway; S-methyl-5-thio-alpha-D-ribose 1-phosphate from S-methyl-5'-thioadenosine (hydrolase route): step 1/2.</text>
</comment>
<dbReference type="InterPro" id="IPR035994">
    <property type="entry name" value="Nucleoside_phosphorylase_sf"/>
</dbReference>
<evidence type="ECO:0000256" key="3">
    <source>
        <dbReference type="ARBA" id="ARBA00022605"/>
    </source>
</evidence>
<dbReference type="PANTHER" id="PTHR46832:SF1">
    <property type="entry name" value="5'-METHYLTHIOADENOSINE_S-ADENOSYLHOMOCYSTEINE NUCLEOSIDASE"/>
    <property type="match status" value="1"/>
</dbReference>
<evidence type="ECO:0000313" key="7">
    <source>
        <dbReference type="EMBL" id="MDJ1130006.1"/>
    </source>
</evidence>
<proteinExistence type="predicted"/>
<gene>
    <name evidence="7" type="ORF">QJ043_07930</name>
</gene>
<keyword evidence="8" id="KW-1185">Reference proteome</keyword>
<reference evidence="7" key="1">
    <citation type="submission" date="2023-05" db="EMBL/GenBank/DDBJ databases">
        <title>[olsenella] sp. nov., isolated from a pig farm feces dump.</title>
        <authorList>
            <person name="Chang Y.-H."/>
        </authorList>
    </citation>
    <scope>NUCLEOTIDE SEQUENCE</scope>
    <source>
        <strain evidence="7">YH-ols2217</strain>
    </source>
</reference>
<dbReference type="NCBIfam" id="NF004079">
    <property type="entry name" value="PRK05584.1"/>
    <property type="match status" value="1"/>
</dbReference>
<dbReference type="Pfam" id="PF01048">
    <property type="entry name" value="PNP_UDP_1"/>
    <property type="match status" value="1"/>
</dbReference>
<feature type="domain" description="Nucleoside phosphorylase" evidence="6">
    <location>
        <begin position="2"/>
        <end position="227"/>
    </location>
</feature>
<dbReference type="NCBIfam" id="TIGR01704">
    <property type="entry name" value="MTA_SAH-Nsdase"/>
    <property type="match status" value="1"/>
</dbReference>
<evidence type="ECO:0000256" key="2">
    <source>
        <dbReference type="ARBA" id="ARBA00011974"/>
    </source>
</evidence>
<dbReference type="EC" id="3.2.2.9" evidence="2"/>
<comment type="caution">
    <text evidence="7">The sequence shown here is derived from an EMBL/GenBank/DDBJ whole genome shotgun (WGS) entry which is preliminary data.</text>
</comment>
<sequence>MKVGIIGAMDNEVKALIGALENDFVTERCHLAFHEGFIDGVPVVVVKSGVGKVSMASCAQQLCDLFNVDMLVNTGVAGAVDDTLDIGDVVVSTDLVHHDMDVTVLGYAPGQIPGYPQSFPADKRLAEKVVAAAAAVEPDVTVRAGRIATGDRFVSSVEDRAAVRETFGALCAEMEGAAIAQVAWLNDVPFVVLRAISDHADGTGAESYQAFEDLAADRMARLLIATLSKLAR</sequence>
<accession>A0ABT6ZLT5</accession>
<dbReference type="Proteomes" id="UP001431693">
    <property type="component" value="Unassembled WGS sequence"/>
</dbReference>
<dbReference type="InterPro" id="IPR010049">
    <property type="entry name" value="MTA_SAH_Nsdase"/>
</dbReference>
<dbReference type="RefSeq" id="WP_283713135.1">
    <property type="nucleotide sequence ID" value="NZ_JASJEW010000002.1"/>
</dbReference>
<evidence type="ECO:0000259" key="6">
    <source>
        <dbReference type="Pfam" id="PF01048"/>
    </source>
</evidence>
<dbReference type="PANTHER" id="PTHR46832">
    <property type="entry name" value="5'-METHYLTHIOADENOSINE/S-ADENOSYLHOMOCYSTEINE NUCLEOSIDASE"/>
    <property type="match status" value="1"/>
</dbReference>
<dbReference type="Gene3D" id="3.40.50.1580">
    <property type="entry name" value="Nucleoside phosphorylase domain"/>
    <property type="match status" value="1"/>
</dbReference>
<dbReference type="EMBL" id="JASJEX010000003">
    <property type="protein sequence ID" value="MDJ1130006.1"/>
    <property type="molecule type" value="Genomic_DNA"/>
</dbReference>
<evidence type="ECO:0000313" key="8">
    <source>
        <dbReference type="Proteomes" id="UP001431693"/>
    </source>
</evidence>
<keyword evidence="3" id="KW-0028">Amino-acid biosynthesis</keyword>
<evidence type="ECO:0000256" key="1">
    <source>
        <dbReference type="ARBA" id="ARBA00004945"/>
    </source>
</evidence>
<keyword evidence="4 7" id="KW-0378">Hydrolase</keyword>